<keyword evidence="2" id="KW-0812">Transmembrane</keyword>
<feature type="region of interest" description="Disordered" evidence="1">
    <location>
        <begin position="205"/>
        <end position="229"/>
    </location>
</feature>
<proteinExistence type="predicted"/>
<evidence type="ECO:0000256" key="2">
    <source>
        <dbReference type="SAM" id="Phobius"/>
    </source>
</evidence>
<feature type="compositionally biased region" description="Low complexity" evidence="1">
    <location>
        <begin position="287"/>
        <end position="300"/>
    </location>
</feature>
<feature type="compositionally biased region" description="Pro residues" evidence="1">
    <location>
        <begin position="213"/>
        <end position="223"/>
    </location>
</feature>
<evidence type="ECO:0000313" key="4">
    <source>
        <dbReference type="Proteomes" id="UP000289482"/>
    </source>
</evidence>
<dbReference type="EMBL" id="SDIF01000098">
    <property type="protein sequence ID" value="RXS61837.1"/>
    <property type="molecule type" value="Genomic_DNA"/>
</dbReference>
<feature type="compositionally biased region" description="Basic and acidic residues" evidence="1">
    <location>
        <begin position="160"/>
        <end position="169"/>
    </location>
</feature>
<dbReference type="GeneID" id="95781360"/>
<protein>
    <submittedName>
        <fullName evidence="3">Uncharacterized protein</fullName>
    </submittedName>
</protein>
<keyword evidence="2" id="KW-1133">Transmembrane helix</keyword>
<feature type="transmembrane region" description="Helical" evidence="2">
    <location>
        <begin position="43"/>
        <end position="63"/>
    </location>
</feature>
<name>A0A4Q1QUR9_9ACTN</name>
<dbReference type="AlphaFoldDB" id="A0A4Q1QUR9"/>
<keyword evidence="4" id="KW-1185">Reference proteome</keyword>
<keyword evidence="2" id="KW-0472">Membrane</keyword>
<dbReference type="RefSeq" id="WP_129250153.1">
    <property type="nucleotide sequence ID" value="NZ_JABZEL010000008.1"/>
</dbReference>
<accession>A0A4Q1QUR9</accession>
<evidence type="ECO:0000313" key="3">
    <source>
        <dbReference type="EMBL" id="RXS61837.1"/>
    </source>
</evidence>
<feature type="transmembrane region" description="Helical" evidence="2">
    <location>
        <begin position="243"/>
        <end position="263"/>
    </location>
</feature>
<feature type="region of interest" description="Disordered" evidence="1">
    <location>
        <begin position="264"/>
        <end position="403"/>
    </location>
</feature>
<feature type="transmembrane region" description="Helical" evidence="2">
    <location>
        <begin position="18"/>
        <end position="37"/>
    </location>
</feature>
<organism evidence="3 4">
    <name type="scientific">Streptomyces sioyaensis</name>
    <dbReference type="NCBI Taxonomy" id="67364"/>
    <lineage>
        <taxon>Bacteria</taxon>
        <taxon>Bacillati</taxon>
        <taxon>Actinomycetota</taxon>
        <taxon>Actinomycetes</taxon>
        <taxon>Kitasatosporales</taxon>
        <taxon>Streptomycetaceae</taxon>
        <taxon>Streptomyces</taxon>
    </lineage>
</organism>
<dbReference type="Proteomes" id="UP000289482">
    <property type="component" value="Unassembled WGS sequence"/>
</dbReference>
<gene>
    <name evidence="3" type="ORF">EST54_25960</name>
</gene>
<feature type="region of interest" description="Disordered" evidence="1">
    <location>
        <begin position="74"/>
        <end position="188"/>
    </location>
</feature>
<evidence type="ECO:0000256" key="1">
    <source>
        <dbReference type="SAM" id="MobiDB-lite"/>
    </source>
</evidence>
<sequence>MDEETETDTKKKEKRIDLSVAQVAGSALAAAAAAYLAGQLGVYGTFIGAGVVSVVATTGGSIFQHLFRRTGEQIKEASVTTRPKPRRSSATRNRSTTSDARPVSTMVLPTFDRHGAEDEVTSVAARMPGPDTARTQLIPRADPSGPRDPARASPAPGAEDATRMLRPADPEAEPGGHPTDQAGPRRPADRTQLVPRLDERTAALGQAAARPAGAPPVRHPAGPPEALSTTTYGSRLRGWKRPALGALAVFVLAMGAVTGTELITGQTPNGEKGTSLGNITQTGGSGRHQPSSPQSPGSGDSPDDGKQHGNDRQPSPDPSTSDGADKGKDRGSPSPEPSPSDGGKTSPDPDAPSSPEPSTGGSPGGGDTGKGDGSTGGEQPGSTQGGTQGQQGSDGRAPAPGAS</sequence>
<feature type="compositionally biased region" description="Gly residues" evidence="1">
    <location>
        <begin position="361"/>
        <end position="389"/>
    </location>
</feature>
<comment type="caution">
    <text evidence="3">The sequence shown here is derived from an EMBL/GenBank/DDBJ whole genome shotgun (WGS) entry which is preliminary data.</text>
</comment>
<reference evidence="3 4" key="1">
    <citation type="submission" date="2019-01" db="EMBL/GenBank/DDBJ databases">
        <title>Draft genome sequences of the type strain Streptomyces sioyaensis DSM 40032 and its novel strain, TM32, a thermotolerant antibiotics-producing actinobacterium.</title>
        <authorList>
            <person name="Nakaew N."/>
            <person name="Lumyong S."/>
            <person name="Sloan W.T."/>
            <person name="Sungthong R."/>
        </authorList>
    </citation>
    <scope>NUCLEOTIDE SEQUENCE [LARGE SCALE GENOMIC DNA]</scope>
    <source>
        <strain evidence="3 4">DSM 40032</strain>
    </source>
</reference>